<reference evidence="1 2" key="1">
    <citation type="submission" date="2018-02" db="EMBL/GenBank/DDBJ databases">
        <title>Comparative genomes isolates from brazilian mangrove.</title>
        <authorList>
            <person name="Araujo J.E."/>
            <person name="Taketani R.G."/>
            <person name="Silva M.C.P."/>
            <person name="Loureco M.V."/>
            <person name="Andreote F.D."/>
        </authorList>
    </citation>
    <scope>NUCLEOTIDE SEQUENCE [LARGE SCALE GENOMIC DNA]</scope>
    <source>
        <strain evidence="1 2">HEX-2 MGV</strain>
    </source>
</reference>
<dbReference type="OrthoDB" id="9554503at2"/>
<dbReference type="RefSeq" id="WP_105359158.1">
    <property type="nucleotide sequence ID" value="NZ_PUIA01000085.1"/>
</dbReference>
<evidence type="ECO:0000313" key="2">
    <source>
        <dbReference type="Proteomes" id="UP000240009"/>
    </source>
</evidence>
<dbReference type="EMBL" id="PUIA01000085">
    <property type="protein sequence ID" value="PQO25187.1"/>
    <property type="molecule type" value="Genomic_DNA"/>
</dbReference>
<sequence length="91" mass="10091">MDSHLIPKEWLTAPTTLQEIMATCNNPDPQVAAVANHYLNQAAPLFQKMQPGDELWNYSSPNSHWANNRGDAGLAIVRNGELIASMCMVRN</sequence>
<organism evidence="1 2">
    <name type="scientific">Blastopirellula marina</name>
    <dbReference type="NCBI Taxonomy" id="124"/>
    <lineage>
        <taxon>Bacteria</taxon>
        <taxon>Pseudomonadati</taxon>
        <taxon>Planctomycetota</taxon>
        <taxon>Planctomycetia</taxon>
        <taxon>Pirellulales</taxon>
        <taxon>Pirellulaceae</taxon>
        <taxon>Blastopirellula</taxon>
    </lineage>
</organism>
<accession>A0A2S8EZ61</accession>
<protein>
    <submittedName>
        <fullName evidence="1">Uncharacterized protein</fullName>
    </submittedName>
</protein>
<dbReference type="Proteomes" id="UP000240009">
    <property type="component" value="Unassembled WGS sequence"/>
</dbReference>
<gene>
    <name evidence="1" type="ORF">C5Y96_25105</name>
</gene>
<proteinExistence type="predicted"/>
<dbReference type="AlphaFoldDB" id="A0A2S8EZ61"/>
<name>A0A2S8EZ61_9BACT</name>
<evidence type="ECO:0000313" key="1">
    <source>
        <dbReference type="EMBL" id="PQO25187.1"/>
    </source>
</evidence>
<comment type="caution">
    <text evidence="1">The sequence shown here is derived from an EMBL/GenBank/DDBJ whole genome shotgun (WGS) entry which is preliminary data.</text>
</comment>